<evidence type="ECO:0000256" key="9">
    <source>
        <dbReference type="PROSITE-ProRule" id="PRU00175"/>
    </source>
</evidence>
<dbReference type="OMA" id="CACEANQ"/>
<evidence type="ECO:0000256" key="1">
    <source>
        <dbReference type="ARBA" id="ARBA00001798"/>
    </source>
</evidence>
<dbReference type="Pfam" id="PF13445">
    <property type="entry name" value="zf-RING_UBOX"/>
    <property type="match status" value="1"/>
</dbReference>
<keyword evidence="14" id="KW-1185">Reference proteome</keyword>
<dbReference type="InterPro" id="IPR027370">
    <property type="entry name" value="Znf-RING_euk"/>
</dbReference>
<gene>
    <name evidence="12" type="ORF">POCTA_138.1.T0100139</name>
    <name evidence="13" type="ORF">POCTA_138.1.T0100140</name>
</gene>
<keyword evidence="8" id="KW-0862">Zinc</keyword>
<evidence type="ECO:0000313" key="14">
    <source>
        <dbReference type="Proteomes" id="UP000683925"/>
    </source>
</evidence>
<evidence type="ECO:0000313" key="12">
    <source>
        <dbReference type="EMBL" id="CAD8138929.1"/>
    </source>
</evidence>
<dbReference type="InterPro" id="IPR044066">
    <property type="entry name" value="TRIAD_supradom"/>
</dbReference>
<dbReference type="InterPro" id="IPR031127">
    <property type="entry name" value="E3_UB_ligase_RBR"/>
</dbReference>
<evidence type="ECO:0000256" key="4">
    <source>
        <dbReference type="ARBA" id="ARBA00022723"/>
    </source>
</evidence>
<evidence type="ECO:0000256" key="3">
    <source>
        <dbReference type="ARBA" id="ARBA00022679"/>
    </source>
</evidence>
<evidence type="ECO:0000256" key="5">
    <source>
        <dbReference type="ARBA" id="ARBA00022737"/>
    </source>
</evidence>
<keyword evidence="3" id="KW-0808">Transferase</keyword>
<sequence length="306" mass="35591">MIQNCGICFQAENIVKIECGHIYCKSCLNQMFFNKGKVNLDNFSCPLDECRQKLTEKTVSLFVEDFQTQYEQYLKQGVLFGLKDNEKMIFCFNINCNSSFIIWKDADTFQCPYCKLQYCLKCKIQRHEGLKCIQALRLNQLSKTRVIFLESVKQSKMQQICPHCLIVVEKIKGCNFMTCKSEACKSKKYFCFRCGESLELFEQSSHFQNGNSFQGQCNLKVNGKWFEVDQLPKNVIPCPSCLNVDPQKSKIEGNLLICNSEKCSDKIYCHICKLKLNDKNILDHLEPHNKKTKNSFWNPFSNFFAK</sequence>
<keyword evidence="6 9" id="KW-0863">Zinc-finger</keyword>
<evidence type="ECO:0000256" key="8">
    <source>
        <dbReference type="ARBA" id="ARBA00022833"/>
    </source>
</evidence>
<dbReference type="OrthoDB" id="305091at2759"/>
<dbReference type="EMBL" id="CAJJDP010000009">
    <property type="protein sequence ID" value="CAD8138929.1"/>
    <property type="molecule type" value="Genomic_DNA"/>
</dbReference>
<keyword evidence="5" id="KW-0677">Repeat</keyword>
<organism evidence="13 14">
    <name type="scientific">Paramecium octaurelia</name>
    <dbReference type="NCBI Taxonomy" id="43137"/>
    <lineage>
        <taxon>Eukaryota</taxon>
        <taxon>Sar</taxon>
        <taxon>Alveolata</taxon>
        <taxon>Ciliophora</taxon>
        <taxon>Intramacronucleata</taxon>
        <taxon>Oligohymenophorea</taxon>
        <taxon>Peniculida</taxon>
        <taxon>Parameciidae</taxon>
        <taxon>Paramecium</taxon>
    </lineage>
</organism>
<reference evidence="13" key="1">
    <citation type="submission" date="2021-01" db="EMBL/GenBank/DDBJ databases">
        <authorList>
            <consortium name="Genoscope - CEA"/>
            <person name="William W."/>
        </authorList>
    </citation>
    <scope>NUCLEOTIDE SEQUENCE</scope>
</reference>
<feature type="domain" description="RING-type" evidence="10">
    <location>
        <begin position="5"/>
        <end position="49"/>
    </location>
</feature>
<name>A0A8S1SCX5_PAROT</name>
<dbReference type="EMBL" id="CAJJDP010000009">
    <property type="protein sequence ID" value="CAD8138931.1"/>
    <property type="molecule type" value="Genomic_DNA"/>
</dbReference>
<dbReference type="InterPro" id="IPR017907">
    <property type="entry name" value="Znf_RING_CS"/>
</dbReference>
<evidence type="ECO:0000256" key="6">
    <source>
        <dbReference type="ARBA" id="ARBA00022771"/>
    </source>
</evidence>
<dbReference type="SMART" id="SM00184">
    <property type="entry name" value="RING"/>
    <property type="match status" value="1"/>
</dbReference>
<dbReference type="InterPro" id="IPR001841">
    <property type="entry name" value="Znf_RING"/>
</dbReference>
<dbReference type="PROSITE" id="PS00518">
    <property type="entry name" value="ZF_RING_1"/>
    <property type="match status" value="1"/>
</dbReference>
<proteinExistence type="predicted"/>
<comment type="caution">
    <text evidence="13">The sequence shown here is derived from an EMBL/GenBank/DDBJ whole genome shotgun (WGS) entry which is preliminary data.</text>
</comment>
<dbReference type="Proteomes" id="UP000683925">
    <property type="component" value="Unassembled WGS sequence"/>
</dbReference>
<evidence type="ECO:0000256" key="7">
    <source>
        <dbReference type="ARBA" id="ARBA00022786"/>
    </source>
</evidence>
<protein>
    <recommendedName>
        <fullName evidence="2">RBR-type E3 ubiquitin transferase</fullName>
        <ecNumber evidence="2">2.3.2.31</ecNumber>
    </recommendedName>
</protein>
<dbReference type="GO" id="GO:0061630">
    <property type="term" value="F:ubiquitin protein ligase activity"/>
    <property type="evidence" value="ECO:0007669"/>
    <property type="project" value="UniProtKB-EC"/>
</dbReference>
<feature type="domain" description="RING-type" evidence="11">
    <location>
        <begin position="1"/>
        <end position="221"/>
    </location>
</feature>
<keyword evidence="7" id="KW-0833">Ubl conjugation pathway</keyword>
<keyword evidence="4" id="KW-0479">Metal-binding</keyword>
<dbReference type="CDD" id="cd20335">
    <property type="entry name" value="BRcat_RBR"/>
    <property type="match status" value="1"/>
</dbReference>
<dbReference type="AlphaFoldDB" id="A0A8S1SCX5"/>
<evidence type="ECO:0000313" key="13">
    <source>
        <dbReference type="EMBL" id="CAD8138931.1"/>
    </source>
</evidence>
<dbReference type="GO" id="GO:0008270">
    <property type="term" value="F:zinc ion binding"/>
    <property type="evidence" value="ECO:0007669"/>
    <property type="project" value="UniProtKB-KW"/>
</dbReference>
<dbReference type="PROSITE" id="PS51873">
    <property type="entry name" value="TRIAD"/>
    <property type="match status" value="1"/>
</dbReference>
<dbReference type="PANTHER" id="PTHR11685">
    <property type="entry name" value="RBR FAMILY RING FINGER AND IBR DOMAIN-CONTAINING"/>
    <property type="match status" value="1"/>
</dbReference>
<dbReference type="EC" id="2.3.2.31" evidence="2"/>
<evidence type="ECO:0000259" key="11">
    <source>
        <dbReference type="PROSITE" id="PS51873"/>
    </source>
</evidence>
<evidence type="ECO:0000256" key="2">
    <source>
        <dbReference type="ARBA" id="ARBA00012251"/>
    </source>
</evidence>
<dbReference type="InterPro" id="IPR002867">
    <property type="entry name" value="IBR_dom"/>
</dbReference>
<dbReference type="GO" id="GO:0016567">
    <property type="term" value="P:protein ubiquitination"/>
    <property type="evidence" value="ECO:0007669"/>
    <property type="project" value="InterPro"/>
</dbReference>
<dbReference type="Pfam" id="PF01485">
    <property type="entry name" value="IBR"/>
    <property type="match status" value="1"/>
</dbReference>
<evidence type="ECO:0000259" key="10">
    <source>
        <dbReference type="PROSITE" id="PS50089"/>
    </source>
</evidence>
<accession>A0A8S1SCX5</accession>
<dbReference type="PROSITE" id="PS50089">
    <property type="entry name" value="ZF_RING_2"/>
    <property type="match status" value="1"/>
</dbReference>
<comment type="catalytic activity">
    <reaction evidence="1">
        <text>[E2 ubiquitin-conjugating enzyme]-S-ubiquitinyl-L-cysteine + [acceptor protein]-L-lysine = [E2 ubiquitin-conjugating enzyme]-L-cysteine + [acceptor protein]-N(6)-ubiquitinyl-L-lysine.</text>
        <dbReference type="EC" id="2.3.2.31"/>
    </reaction>
</comment>